<dbReference type="KEGG" id="vg:60321253"/>
<name>A0A5Q2WFP7_9CAUD</name>
<evidence type="ECO:0000313" key="2">
    <source>
        <dbReference type="Proteomes" id="UP000370142"/>
    </source>
</evidence>
<protein>
    <submittedName>
        <fullName evidence="1">Uncharacterized protein</fullName>
    </submittedName>
</protein>
<dbReference type="EMBL" id="MN617843">
    <property type="protein sequence ID" value="QGH75337.1"/>
    <property type="molecule type" value="Genomic_DNA"/>
</dbReference>
<dbReference type="RefSeq" id="YP_009949845.1">
    <property type="nucleotide sequence ID" value="NC_051584.1"/>
</dbReference>
<proteinExistence type="predicted"/>
<sequence length="76" mass="8288">MTDQPVTEAQPGPKYPHVYVQLTGQDGNAFMVMGLVQRALREAGASKEELDAYLAESMSGDYENLLRVAASWVEVG</sequence>
<evidence type="ECO:0000313" key="1">
    <source>
        <dbReference type="EMBL" id="QGH75337.1"/>
    </source>
</evidence>
<dbReference type="Proteomes" id="UP000370142">
    <property type="component" value="Segment"/>
</dbReference>
<organism evidence="1 2">
    <name type="scientific">Mycobacterium phage Quesadilla</name>
    <dbReference type="NCBI Taxonomy" id="2664226"/>
    <lineage>
        <taxon>Viruses</taxon>
        <taxon>Duplodnaviria</taxon>
        <taxon>Heunggongvirae</taxon>
        <taxon>Uroviricota</taxon>
        <taxon>Caudoviricetes</taxon>
        <taxon>Bclasvirinae</taxon>
        <taxon>Quesadillavirus</taxon>
        <taxon>Quesadillavirus quesadilla</taxon>
    </lineage>
</organism>
<gene>
    <name evidence="1" type="primary">89</name>
    <name evidence="1" type="ORF">SEA_QUESADILLA_89</name>
</gene>
<reference evidence="1 2" key="1">
    <citation type="submission" date="2019-10" db="EMBL/GenBank/DDBJ databases">
        <authorList>
            <person name="Jorgensen H.J."/>
            <person name="Tolsma S."/>
            <person name="Caruso S.M."/>
            <person name="Garlena R.A."/>
            <person name="Russell D.A."/>
            <person name="Pope W.H."/>
            <person name="Jacobs-Se D."/>
            <person name="Hatfull G.F."/>
        </authorList>
    </citation>
    <scope>NUCLEOTIDE SEQUENCE [LARGE SCALE GENOMIC DNA]</scope>
</reference>
<accession>A0A5Q2WFP7</accession>
<keyword evidence="2" id="KW-1185">Reference proteome</keyword>
<dbReference type="GeneID" id="60321253"/>